<proteinExistence type="predicted"/>
<protein>
    <submittedName>
        <fullName evidence="1">Uncharacterized protein</fullName>
    </submittedName>
</protein>
<organism evidence="1 2">
    <name type="scientific">Dysgonomonas termitidis</name>
    <dbReference type="NCBI Taxonomy" id="1516126"/>
    <lineage>
        <taxon>Bacteria</taxon>
        <taxon>Pseudomonadati</taxon>
        <taxon>Bacteroidota</taxon>
        <taxon>Bacteroidia</taxon>
        <taxon>Bacteroidales</taxon>
        <taxon>Dysgonomonadaceae</taxon>
        <taxon>Dysgonomonas</taxon>
    </lineage>
</organism>
<comment type="caution">
    <text evidence="1">The sequence shown here is derived from an EMBL/GenBank/DDBJ whole genome shotgun (WGS) entry which is preliminary data.</text>
</comment>
<dbReference type="EMBL" id="JBHSGN010000058">
    <property type="protein sequence ID" value="MFC4673523.1"/>
    <property type="molecule type" value="Genomic_DNA"/>
</dbReference>
<reference evidence="2" key="1">
    <citation type="journal article" date="2019" name="Int. J. Syst. Evol. Microbiol.">
        <title>The Global Catalogue of Microorganisms (GCM) 10K type strain sequencing project: providing services to taxonomists for standard genome sequencing and annotation.</title>
        <authorList>
            <consortium name="The Broad Institute Genomics Platform"/>
            <consortium name="The Broad Institute Genome Sequencing Center for Infectious Disease"/>
            <person name="Wu L."/>
            <person name="Ma J."/>
        </authorList>
    </citation>
    <scope>NUCLEOTIDE SEQUENCE [LARGE SCALE GENOMIC DNA]</scope>
    <source>
        <strain evidence="2">CCUG 66188</strain>
    </source>
</reference>
<evidence type="ECO:0000313" key="1">
    <source>
        <dbReference type="EMBL" id="MFC4673523.1"/>
    </source>
</evidence>
<gene>
    <name evidence="1" type="ORF">ACFO6W_07450</name>
</gene>
<sequence>MAYNKRNLLLKIIAIQEIVIKEQKRGATQRWIFKNLIEDVFFVSEPAFNKYLARNAKHELAVLDKEEAEKTAGKAAKAARREAEARAQLELFFPE</sequence>
<accession>A0ABV9KU73</accession>
<name>A0ABV9KU73_9BACT</name>
<dbReference type="RefSeq" id="WP_379994878.1">
    <property type="nucleotide sequence ID" value="NZ_JBHSGN010000058.1"/>
</dbReference>
<evidence type="ECO:0000313" key="2">
    <source>
        <dbReference type="Proteomes" id="UP001596023"/>
    </source>
</evidence>
<dbReference type="Proteomes" id="UP001596023">
    <property type="component" value="Unassembled WGS sequence"/>
</dbReference>
<keyword evidence="2" id="KW-1185">Reference proteome</keyword>